<evidence type="ECO:0000313" key="3">
    <source>
        <dbReference type="Proteomes" id="UP000474159"/>
    </source>
</evidence>
<name>A0A6L3SQ21_9HYPH</name>
<proteinExistence type="predicted"/>
<dbReference type="EMBL" id="VZZK01000048">
    <property type="protein sequence ID" value="KAB1072551.1"/>
    <property type="molecule type" value="Genomic_DNA"/>
</dbReference>
<evidence type="ECO:0000256" key="1">
    <source>
        <dbReference type="SAM" id="Coils"/>
    </source>
</evidence>
<dbReference type="Proteomes" id="UP000474159">
    <property type="component" value="Unassembled WGS sequence"/>
</dbReference>
<comment type="caution">
    <text evidence="2">The sequence shown here is derived from an EMBL/GenBank/DDBJ whole genome shotgun (WGS) entry which is preliminary data.</text>
</comment>
<dbReference type="RefSeq" id="WP_151004615.1">
    <property type="nucleotide sequence ID" value="NZ_BPQY01000271.1"/>
</dbReference>
<reference evidence="2 3" key="1">
    <citation type="submission" date="2019-09" db="EMBL/GenBank/DDBJ databases">
        <title>YIM 48816 draft genome.</title>
        <authorList>
            <person name="Jiang L."/>
        </authorList>
    </citation>
    <scope>NUCLEOTIDE SEQUENCE [LARGE SCALE GENOMIC DNA]</scope>
    <source>
        <strain evidence="2 3">YIM 48816</strain>
    </source>
</reference>
<organism evidence="2 3">
    <name type="scientific">Methylobacterium soli</name>
    <dbReference type="NCBI Taxonomy" id="553447"/>
    <lineage>
        <taxon>Bacteria</taxon>
        <taxon>Pseudomonadati</taxon>
        <taxon>Pseudomonadota</taxon>
        <taxon>Alphaproteobacteria</taxon>
        <taxon>Hyphomicrobiales</taxon>
        <taxon>Methylobacteriaceae</taxon>
        <taxon>Methylobacterium</taxon>
    </lineage>
</organism>
<protein>
    <submittedName>
        <fullName evidence="2">Uncharacterized protein</fullName>
    </submittedName>
</protein>
<gene>
    <name evidence="2" type="ORF">F6X53_28110</name>
</gene>
<sequence length="233" mass="24864">MNNQNTAAAAEPTSPARVILAGRINACVKAANAVKDLQRAMQRAQDDGREAARLEAAMAADQQRVVDLIREHALRGEAVPPDLIGEDRLKAVLKHAEAKARAEAAAPVQERIAAEMALANQAFVGAGARAAQAVDDVLIEETDALAARIAELHAQVLPLHTRLAGLRSWALDTAHRSGTSSDQGRSLLSLAERVVNLMPNLGVSLQTKPEDTDAEWAAFAQRLVNDHQATFEA</sequence>
<keyword evidence="1" id="KW-0175">Coiled coil</keyword>
<accession>A0A6L3SQ21</accession>
<evidence type="ECO:0000313" key="2">
    <source>
        <dbReference type="EMBL" id="KAB1072551.1"/>
    </source>
</evidence>
<feature type="coiled-coil region" evidence="1">
    <location>
        <begin position="27"/>
        <end position="71"/>
    </location>
</feature>
<dbReference type="AlphaFoldDB" id="A0A6L3SQ21"/>
<keyword evidence="3" id="KW-1185">Reference proteome</keyword>